<sequence>MAPTNIMVAGSTPGQGVGEWVGNLLWWGGVLVGITALCVALVWATHEGRVARPLNGHRRVPRREPRNPWMEKIRQMMACVGAWRNKVKGQREGEPVPTPTEEAAPRRTEQLHPGRDARTRPGLMKTQHPGRGTNAEPDPGGSPCFYPPGRVEPEAPAPILTNSLMSSGWATPIGRCSPCLWMDWNPLRLKENHRLPPTRLLMSGSGAD</sequence>
<keyword evidence="2" id="KW-0812">Transmembrane</keyword>
<dbReference type="AlphaFoldDB" id="A0AAD6ZDN9"/>
<evidence type="ECO:0000313" key="4">
    <source>
        <dbReference type="Proteomes" id="UP001218218"/>
    </source>
</evidence>
<reference evidence="3" key="1">
    <citation type="submission" date="2023-03" db="EMBL/GenBank/DDBJ databases">
        <title>Massive genome expansion in bonnet fungi (Mycena s.s.) driven by repeated elements and novel gene families across ecological guilds.</title>
        <authorList>
            <consortium name="Lawrence Berkeley National Laboratory"/>
            <person name="Harder C.B."/>
            <person name="Miyauchi S."/>
            <person name="Viragh M."/>
            <person name="Kuo A."/>
            <person name="Thoen E."/>
            <person name="Andreopoulos B."/>
            <person name="Lu D."/>
            <person name="Skrede I."/>
            <person name="Drula E."/>
            <person name="Henrissat B."/>
            <person name="Morin E."/>
            <person name="Kohler A."/>
            <person name="Barry K."/>
            <person name="LaButti K."/>
            <person name="Morin E."/>
            <person name="Salamov A."/>
            <person name="Lipzen A."/>
            <person name="Mereny Z."/>
            <person name="Hegedus B."/>
            <person name="Baldrian P."/>
            <person name="Stursova M."/>
            <person name="Weitz H."/>
            <person name="Taylor A."/>
            <person name="Grigoriev I.V."/>
            <person name="Nagy L.G."/>
            <person name="Martin F."/>
            <person name="Kauserud H."/>
        </authorList>
    </citation>
    <scope>NUCLEOTIDE SEQUENCE</scope>
    <source>
        <strain evidence="3">CBHHK002</strain>
    </source>
</reference>
<feature type="region of interest" description="Disordered" evidence="1">
    <location>
        <begin position="88"/>
        <end position="143"/>
    </location>
</feature>
<keyword evidence="4" id="KW-1185">Reference proteome</keyword>
<protein>
    <submittedName>
        <fullName evidence="3">Uncharacterized protein</fullName>
    </submittedName>
</protein>
<organism evidence="3 4">
    <name type="scientific">Mycena albidolilacea</name>
    <dbReference type="NCBI Taxonomy" id="1033008"/>
    <lineage>
        <taxon>Eukaryota</taxon>
        <taxon>Fungi</taxon>
        <taxon>Dikarya</taxon>
        <taxon>Basidiomycota</taxon>
        <taxon>Agaricomycotina</taxon>
        <taxon>Agaricomycetes</taxon>
        <taxon>Agaricomycetidae</taxon>
        <taxon>Agaricales</taxon>
        <taxon>Marasmiineae</taxon>
        <taxon>Mycenaceae</taxon>
        <taxon>Mycena</taxon>
    </lineage>
</organism>
<dbReference type="EMBL" id="JARIHO010000059">
    <property type="protein sequence ID" value="KAJ7318028.1"/>
    <property type="molecule type" value="Genomic_DNA"/>
</dbReference>
<proteinExistence type="predicted"/>
<comment type="caution">
    <text evidence="3">The sequence shown here is derived from an EMBL/GenBank/DDBJ whole genome shotgun (WGS) entry which is preliminary data.</text>
</comment>
<evidence type="ECO:0000256" key="2">
    <source>
        <dbReference type="SAM" id="Phobius"/>
    </source>
</evidence>
<keyword evidence="2" id="KW-1133">Transmembrane helix</keyword>
<feature type="transmembrane region" description="Helical" evidence="2">
    <location>
        <begin position="24"/>
        <end position="44"/>
    </location>
</feature>
<feature type="compositionally biased region" description="Basic and acidic residues" evidence="1">
    <location>
        <begin position="103"/>
        <end position="119"/>
    </location>
</feature>
<name>A0AAD6ZDN9_9AGAR</name>
<evidence type="ECO:0000313" key="3">
    <source>
        <dbReference type="EMBL" id="KAJ7318028.1"/>
    </source>
</evidence>
<accession>A0AAD6ZDN9</accession>
<gene>
    <name evidence="3" type="ORF">DFH08DRAFT_820049</name>
</gene>
<evidence type="ECO:0000256" key="1">
    <source>
        <dbReference type="SAM" id="MobiDB-lite"/>
    </source>
</evidence>
<keyword evidence="2" id="KW-0472">Membrane</keyword>
<dbReference type="Proteomes" id="UP001218218">
    <property type="component" value="Unassembled WGS sequence"/>
</dbReference>